<gene>
    <name evidence="2" type="ORF">ZBT109_2513</name>
</gene>
<dbReference type="Pfam" id="PF19480">
    <property type="entry name" value="DUF6016"/>
    <property type="match status" value="1"/>
</dbReference>
<dbReference type="InterPro" id="IPR027565">
    <property type="entry name" value="Cupin_WbuC"/>
</dbReference>
<dbReference type="InterPro" id="IPR014710">
    <property type="entry name" value="RmlC-like_jellyroll"/>
</dbReference>
<name>A0A348HHZ1_9GAMM</name>
<sequence length="178" mass="20400">MDVDLAARLAYLFQENDMRILNDQFRDALYRQADASPRLRAHERLHEKSQDPVQRIVVGLRRGTYIPPHKHPAGQDWELFQVVDGDIKLLIFNDEGMVKQTLRLGPDNDTFAVQMPPNTVHSMVCMSDHALFIEVKQGPYREEDAKLVMRWAPSEGDEQAADYVKRLEEAATGNALTR</sequence>
<dbReference type="STRING" id="1123510.GCA_000620025_02471"/>
<dbReference type="KEGG" id="zpl:ZBT109_2513"/>
<reference evidence="2 3" key="1">
    <citation type="submission" date="2018-09" db="EMBL/GenBank/DDBJ databases">
        <title>Zymobacter palmae IAM14233 (=T109) whole genome analysis.</title>
        <authorList>
            <person name="Yanase H."/>
        </authorList>
    </citation>
    <scope>NUCLEOTIDE SEQUENCE [LARGE SCALE GENOMIC DNA]</scope>
    <source>
        <strain evidence="2 3">IAM14233</strain>
    </source>
</reference>
<dbReference type="InterPro" id="IPR011051">
    <property type="entry name" value="RmlC_Cupin_sf"/>
</dbReference>
<dbReference type="AlphaFoldDB" id="A0A348HHZ1"/>
<dbReference type="NCBIfam" id="TIGR04366">
    <property type="entry name" value="cupin_WbuC"/>
    <property type="match status" value="1"/>
</dbReference>
<accession>A0A348HHZ1</accession>
<dbReference type="EMBL" id="AP018933">
    <property type="protein sequence ID" value="BBG31243.1"/>
    <property type="molecule type" value="Genomic_DNA"/>
</dbReference>
<dbReference type="SUPFAM" id="SSF51182">
    <property type="entry name" value="RmlC-like cupins"/>
    <property type="match status" value="1"/>
</dbReference>
<dbReference type="CDD" id="cd07005">
    <property type="entry name" value="cupin_WbuC-like"/>
    <property type="match status" value="1"/>
</dbReference>
<proteinExistence type="predicted"/>
<organism evidence="2 3">
    <name type="scientific">Zymobacter palmae</name>
    <dbReference type="NCBI Taxonomy" id="33074"/>
    <lineage>
        <taxon>Bacteria</taxon>
        <taxon>Pseudomonadati</taxon>
        <taxon>Pseudomonadota</taxon>
        <taxon>Gammaproteobacteria</taxon>
        <taxon>Oceanospirillales</taxon>
        <taxon>Halomonadaceae</taxon>
        <taxon>Zymobacter group</taxon>
        <taxon>Zymobacter</taxon>
    </lineage>
</organism>
<dbReference type="InterPro" id="IPR046058">
    <property type="entry name" value="WbuC_cupin"/>
</dbReference>
<dbReference type="Gene3D" id="2.60.120.10">
    <property type="entry name" value="Jelly Rolls"/>
    <property type="match status" value="1"/>
</dbReference>
<keyword evidence="3" id="KW-1185">Reference proteome</keyword>
<dbReference type="Proteomes" id="UP000267342">
    <property type="component" value="Chromosome"/>
</dbReference>
<evidence type="ECO:0000313" key="3">
    <source>
        <dbReference type="Proteomes" id="UP000267342"/>
    </source>
</evidence>
<dbReference type="GO" id="GO:0016829">
    <property type="term" value="F:lyase activity"/>
    <property type="evidence" value="ECO:0007669"/>
    <property type="project" value="UniProtKB-KW"/>
</dbReference>
<protein>
    <submittedName>
        <fullName evidence="2">Histidine ammonia-lyase</fullName>
    </submittedName>
</protein>
<feature type="domain" description="Cupin fold metalloprotein WbuC cupin" evidence="1">
    <location>
        <begin position="23"/>
        <end position="104"/>
    </location>
</feature>
<keyword evidence="2" id="KW-0456">Lyase</keyword>
<evidence type="ECO:0000313" key="2">
    <source>
        <dbReference type="EMBL" id="BBG31243.1"/>
    </source>
</evidence>
<evidence type="ECO:0000259" key="1">
    <source>
        <dbReference type="Pfam" id="PF19480"/>
    </source>
</evidence>